<dbReference type="Gene3D" id="1.10.260.40">
    <property type="entry name" value="lambda repressor-like DNA-binding domains"/>
    <property type="match status" value="1"/>
</dbReference>
<sequence>MAKTPSGKPKAPSIKDVAALAGVSVPTVSRYLNMPERVSETKRQAIAQAVSKLGYRPNAIARALVREQSSQCLVLSSNTTRYGQTQVIQGVETAARAAGFALSIALIAEPGSTSAQIRESVQSALDHNPAGVVLLNFDEASAQALSMIPRTLPLVSVAGERNTEIAQISMGEREGGYRVTQHLLQRLAERGLGSSPVHYVGIPGGGGAEGRYEGWLQACQEAGVPIPPAVEAGWDVDSARETGRILGRKRGEVKAIFAGNDETAMGVIRGLEDEGLRVPQDVLVAGFDDHPVARIWNPSITTIHQDFQGVGAAAFAMLAPMLEDVSLGRAHGESWQAYQRFEGHLIERESTVNA</sequence>
<evidence type="ECO:0000256" key="2">
    <source>
        <dbReference type="ARBA" id="ARBA00023125"/>
    </source>
</evidence>
<dbReference type="RefSeq" id="WP_101625236.1">
    <property type="nucleotide sequence ID" value="NZ_CP071591.1"/>
</dbReference>
<dbReference type="PANTHER" id="PTHR30146:SF109">
    <property type="entry name" value="HTH-TYPE TRANSCRIPTIONAL REGULATOR GALS"/>
    <property type="match status" value="1"/>
</dbReference>
<gene>
    <name evidence="6" type="ORF">BLI708_07440</name>
    <name evidence="5" type="ORF">Tam1G_0338</name>
</gene>
<reference evidence="5 7" key="1">
    <citation type="submission" date="2017-07" db="EMBL/GenBank/DDBJ databases">
        <title>Bifidobacterium novel species.</title>
        <authorList>
            <person name="Lugli G.A."/>
            <person name="Milani C."/>
            <person name="Duranti S."/>
            <person name="Mangifesta M."/>
        </authorList>
    </citation>
    <scope>NUCLEOTIDE SEQUENCE [LARGE SCALE GENOMIC DNA]</scope>
    <source>
        <strain evidence="5 7">45</strain>
    </source>
</reference>
<dbReference type="InterPro" id="IPR010982">
    <property type="entry name" value="Lambda_DNA-bd_dom_sf"/>
</dbReference>
<dbReference type="Gene3D" id="3.40.50.2300">
    <property type="match status" value="2"/>
</dbReference>
<dbReference type="SUPFAM" id="SSF53822">
    <property type="entry name" value="Periplasmic binding protein-like I"/>
    <property type="match status" value="1"/>
</dbReference>
<feature type="domain" description="HTH lacI-type" evidence="4">
    <location>
        <begin position="12"/>
        <end position="66"/>
    </location>
</feature>
<dbReference type="Pfam" id="PF00356">
    <property type="entry name" value="LacI"/>
    <property type="match status" value="1"/>
</dbReference>
<evidence type="ECO:0000313" key="8">
    <source>
        <dbReference type="Proteomes" id="UP000663067"/>
    </source>
</evidence>
<dbReference type="Proteomes" id="UP000663067">
    <property type="component" value="Chromosome"/>
</dbReference>
<dbReference type="CDD" id="cd01392">
    <property type="entry name" value="HTH_LacI"/>
    <property type="match status" value="1"/>
</dbReference>
<keyword evidence="1" id="KW-0805">Transcription regulation</keyword>
<dbReference type="GO" id="GO:0003700">
    <property type="term" value="F:DNA-binding transcription factor activity"/>
    <property type="evidence" value="ECO:0007669"/>
    <property type="project" value="TreeGrafter"/>
</dbReference>
<name>A0A2N5IU75_9BIFI</name>
<dbReference type="AlphaFoldDB" id="A0A2N5IU75"/>
<dbReference type="InterPro" id="IPR046335">
    <property type="entry name" value="LacI/GalR-like_sensor"/>
</dbReference>
<evidence type="ECO:0000313" key="7">
    <source>
        <dbReference type="Proteomes" id="UP000234855"/>
    </source>
</evidence>
<dbReference type="PANTHER" id="PTHR30146">
    <property type="entry name" value="LACI-RELATED TRANSCRIPTIONAL REPRESSOR"/>
    <property type="match status" value="1"/>
</dbReference>
<evidence type="ECO:0000313" key="5">
    <source>
        <dbReference type="EMBL" id="PLS25514.1"/>
    </source>
</evidence>
<dbReference type="GO" id="GO:0000976">
    <property type="term" value="F:transcription cis-regulatory region binding"/>
    <property type="evidence" value="ECO:0007669"/>
    <property type="project" value="TreeGrafter"/>
</dbReference>
<keyword evidence="3" id="KW-0804">Transcription</keyword>
<dbReference type="EMBL" id="NMWV01000005">
    <property type="protein sequence ID" value="PLS25514.1"/>
    <property type="molecule type" value="Genomic_DNA"/>
</dbReference>
<evidence type="ECO:0000256" key="1">
    <source>
        <dbReference type="ARBA" id="ARBA00023015"/>
    </source>
</evidence>
<organism evidence="5 7">
    <name type="scientific">Bifidobacterium imperatoris</name>
    <dbReference type="NCBI Taxonomy" id="2020965"/>
    <lineage>
        <taxon>Bacteria</taxon>
        <taxon>Bacillati</taxon>
        <taxon>Actinomycetota</taxon>
        <taxon>Actinomycetes</taxon>
        <taxon>Bifidobacteriales</taxon>
        <taxon>Bifidobacteriaceae</taxon>
        <taxon>Bifidobacterium</taxon>
    </lineage>
</organism>
<proteinExistence type="predicted"/>
<dbReference type="InterPro" id="IPR028082">
    <property type="entry name" value="Peripla_BP_I"/>
</dbReference>
<dbReference type="SMART" id="SM00354">
    <property type="entry name" value="HTH_LACI"/>
    <property type="match status" value="1"/>
</dbReference>
<keyword evidence="8" id="KW-1185">Reference proteome</keyword>
<dbReference type="EMBL" id="CP071591">
    <property type="protein sequence ID" value="QSY57087.1"/>
    <property type="molecule type" value="Genomic_DNA"/>
</dbReference>
<dbReference type="PROSITE" id="PS00356">
    <property type="entry name" value="HTH_LACI_1"/>
    <property type="match status" value="1"/>
</dbReference>
<accession>A0A2N5IU75</accession>
<keyword evidence="2 6" id="KW-0238">DNA-binding</keyword>
<dbReference type="InterPro" id="IPR000843">
    <property type="entry name" value="HTH_LacI"/>
</dbReference>
<dbReference type="PROSITE" id="PS50932">
    <property type="entry name" value="HTH_LACI_2"/>
    <property type="match status" value="1"/>
</dbReference>
<protein>
    <submittedName>
        <fullName evidence="6">LacI family DNA-binding transcriptional regulator</fullName>
    </submittedName>
    <submittedName>
        <fullName evidence="5">LacI family transcriptional regulator</fullName>
    </submittedName>
</protein>
<dbReference type="Proteomes" id="UP000234855">
    <property type="component" value="Unassembled WGS sequence"/>
</dbReference>
<reference evidence="6 8" key="2">
    <citation type="submission" date="2021-03" db="EMBL/GenBank/DDBJ databases">
        <title>Genome sequencing of Bifidobacterium imperatoris JCM 32708.</title>
        <authorList>
            <person name="Kim J."/>
        </authorList>
    </citation>
    <scope>NUCLEOTIDE SEQUENCE [LARGE SCALE GENOMIC DNA]</scope>
    <source>
        <strain evidence="6 8">JCM 32708</strain>
    </source>
</reference>
<evidence type="ECO:0000313" key="6">
    <source>
        <dbReference type="EMBL" id="QSY57087.1"/>
    </source>
</evidence>
<evidence type="ECO:0000259" key="4">
    <source>
        <dbReference type="PROSITE" id="PS50932"/>
    </source>
</evidence>
<evidence type="ECO:0000256" key="3">
    <source>
        <dbReference type="ARBA" id="ARBA00023163"/>
    </source>
</evidence>
<dbReference type="Pfam" id="PF13377">
    <property type="entry name" value="Peripla_BP_3"/>
    <property type="match status" value="1"/>
</dbReference>
<dbReference type="SUPFAM" id="SSF47413">
    <property type="entry name" value="lambda repressor-like DNA-binding domains"/>
    <property type="match status" value="1"/>
</dbReference>